<keyword evidence="3 5" id="KW-0808">Transferase</keyword>
<dbReference type="RefSeq" id="WP_165700869.1">
    <property type="nucleotide sequence ID" value="NZ_CP036265.1"/>
</dbReference>
<dbReference type="KEGG" id="acaf:CA12_38890"/>
<dbReference type="Gene3D" id="3.90.550.10">
    <property type="entry name" value="Spore Coat Polysaccharide Biosynthesis Protein SpsA, Chain A"/>
    <property type="match status" value="1"/>
</dbReference>
<reference evidence="5 6" key="1">
    <citation type="submission" date="2019-02" db="EMBL/GenBank/DDBJ databases">
        <title>Deep-cultivation of Planctomycetes and their phenomic and genomic characterization uncovers novel biology.</title>
        <authorList>
            <person name="Wiegand S."/>
            <person name="Jogler M."/>
            <person name="Boedeker C."/>
            <person name="Pinto D."/>
            <person name="Vollmers J."/>
            <person name="Rivas-Marin E."/>
            <person name="Kohn T."/>
            <person name="Peeters S.H."/>
            <person name="Heuer A."/>
            <person name="Rast P."/>
            <person name="Oberbeckmann S."/>
            <person name="Bunk B."/>
            <person name="Jeske O."/>
            <person name="Meyerdierks A."/>
            <person name="Storesund J.E."/>
            <person name="Kallscheuer N."/>
            <person name="Luecker S."/>
            <person name="Lage O.M."/>
            <person name="Pohl T."/>
            <person name="Merkel B.J."/>
            <person name="Hornburger P."/>
            <person name="Mueller R.-W."/>
            <person name="Bruemmer F."/>
            <person name="Labrenz M."/>
            <person name="Spormann A.M."/>
            <person name="Op den Camp H."/>
            <person name="Overmann J."/>
            <person name="Amann R."/>
            <person name="Jetten M.S.M."/>
            <person name="Mascher T."/>
            <person name="Medema M.H."/>
            <person name="Devos D.P."/>
            <person name="Kaster A.-K."/>
            <person name="Ovreas L."/>
            <person name="Rohde M."/>
            <person name="Galperin M.Y."/>
            <person name="Jogler C."/>
        </authorList>
    </citation>
    <scope>NUCLEOTIDE SEQUENCE [LARGE SCALE GENOMIC DNA]</scope>
    <source>
        <strain evidence="5 6">CA12</strain>
    </source>
</reference>
<evidence type="ECO:0000313" key="6">
    <source>
        <dbReference type="Proteomes" id="UP000318741"/>
    </source>
</evidence>
<keyword evidence="6" id="KW-1185">Reference proteome</keyword>
<dbReference type="EC" id="2.4.-.-" evidence="5"/>
<dbReference type="InterPro" id="IPR029044">
    <property type="entry name" value="Nucleotide-diphossugar_trans"/>
</dbReference>
<evidence type="ECO:0000256" key="2">
    <source>
        <dbReference type="ARBA" id="ARBA00022676"/>
    </source>
</evidence>
<dbReference type="GO" id="GO:0016757">
    <property type="term" value="F:glycosyltransferase activity"/>
    <property type="evidence" value="ECO:0007669"/>
    <property type="project" value="UniProtKB-KW"/>
</dbReference>
<feature type="domain" description="Glycosyltransferase 2-like" evidence="4">
    <location>
        <begin position="22"/>
        <end position="144"/>
    </location>
</feature>
<dbReference type="PANTHER" id="PTHR43179:SF12">
    <property type="entry name" value="GALACTOFURANOSYLTRANSFERASE GLFT2"/>
    <property type="match status" value="1"/>
</dbReference>
<dbReference type="AlphaFoldDB" id="A0A517PEF9"/>
<evidence type="ECO:0000256" key="3">
    <source>
        <dbReference type="ARBA" id="ARBA00022679"/>
    </source>
</evidence>
<evidence type="ECO:0000256" key="1">
    <source>
        <dbReference type="ARBA" id="ARBA00006739"/>
    </source>
</evidence>
<name>A0A517PEF9_9PLAN</name>
<dbReference type="EMBL" id="CP036265">
    <property type="protein sequence ID" value="QDT17757.1"/>
    <property type="molecule type" value="Genomic_DNA"/>
</dbReference>
<proteinExistence type="inferred from homology"/>
<dbReference type="Pfam" id="PF00535">
    <property type="entry name" value="Glycos_transf_2"/>
    <property type="match status" value="1"/>
</dbReference>
<dbReference type="InterPro" id="IPR001173">
    <property type="entry name" value="Glyco_trans_2-like"/>
</dbReference>
<sequence length="324" mass="35624">MADRQRVESVIERGGVGAPSVTVVVCTRNRAEGLRRALESLTKLDVAGLRVDVLVVDNGSTDHTAGVVEEVAATSSIPVARVFEPTPGVANARQRGVTETRGDWIAFFDDDQLAEPDWLHNLFALAAAKDAKFVGGRVVLSLPEGHAGRDLAPFTRMLLGASVGMPAACRYDMKTTPGAGNMLVHREVFERVGPFDPALHRGEDTDFYMRAVDAGFAAWYTPDAVVHHCIPADRMNDAYLYRLCDVIGNGTAERDFDRFGRMKLSAVWIARLGQTALSLFPLWAWAKLTEDAEGKRGRRCRLRVARRYLRDTARFVVGLPVETV</sequence>
<evidence type="ECO:0000259" key="4">
    <source>
        <dbReference type="Pfam" id="PF00535"/>
    </source>
</evidence>
<accession>A0A517PEF9</accession>
<comment type="similarity">
    <text evidence="1">Belongs to the glycosyltransferase 2 family.</text>
</comment>
<keyword evidence="2 5" id="KW-0328">Glycosyltransferase</keyword>
<dbReference type="SUPFAM" id="SSF53448">
    <property type="entry name" value="Nucleotide-diphospho-sugar transferases"/>
    <property type="match status" value="1"/>
</dbReference>
<dbReference type="CDD" id="cd00761">
    <property type="entry name" value="Glyco_tranf_GTA_type"/>
    <property type="match status" value="1"/>
</dbReference>
<protein>
    <submittedName>
        <fullName evidence="5">Glycosyltransferase EpsH</fullName>
        <ecNumber evidence="5">2.4.-.-</ecNumber>
    </submittedName>
</protein>
<dbReference type="PANTHER" id="PTHR43179">
    <property type="entry name" value="RHAMNOSYLTRANSFERASE WBBL"/>
    <property type="match status" value="1"/>
</dbReference>
<organism evidence="5 6">
    <name type="scientific">Alienimonas californiensis</name>
    <dbReference type="NCBI Taxonomy" id="2527989"/>
    <lineage>
        <taxon>Bacteria</taxon>
        <taxon>Pseudomonadati</taxon>
        <taxon>Planctomycetota</taxon>
        <taxon>Planctomycetia</taxon>
        <taxon>Planctomycetales</taxon>
        <taxon>Planctomycetaceae</taxon>
        <taxon>Alienimonas</taxon>
    </lineage>
</organism>
<dbReference type="Proteomes" id="UP000318741">
    <property type="component" value="Chromosome"/>
</dbReference>
<gene>
    <name evidence="5" type="primary">epsH_4</name>
    <name evidence="5" type="ORF">CA12_38890</name>
</gene>
<evidence type="ECO:0000313" key="5">
    <source>
        <dbReference type="EMBL" id="QDT17757.1"/>
    </source>
</evidence>